<dbReference type="PROSITE" id="PS50863">
    <property type="entry name" value="B3"/>
    <property type="match status" value="1"/>
</dbReference>
<keyword evidence="8" id="KW-1185">Reference proteome</keyword>
<feature type="domain" description="TF-B3" evidence="6">
    <location>
        <begin position="151"/>
        <end position="264"/>
    </location>
</feature>
<dbReference type="GO" id="GO:0003700">
    <property type="term" value="F:DNA-binding transcription factor activity"/>
    <property type="evidence" value="ECO:0007669"/>
    <property type="project" value="InterPro"/>
</dbReference>
<keyword evidence="2" id="KW-0805">Transcription regulation</keyword>
<evidence type="ECO:0000256" key="3">
    <source>
        <dbReference type="ARBA" id="ARBA00023125"/>
    </source>
</evidence>
<proteinExistence type="predicted"/>
<organism evidence="7 8">
    <name type="scientific">Zingiber officinale</name>
    <name type="common">Ginger</name>
    <name type="synonym">Amomum zingiber</name>
    <dbReference type="NCBI Taxonomy" id="94328"/>
    <lineage>
        <taxon>Eukaryota</taxon>
        <taxon>Viridiplantae</taxon>
        <taxon>Streptophyta</taxon>
        <taxon>Embryophyta</taxon>
        <taxon>Tracheophyta</taxon>
        <taxon>Spermatophyta</taxon>
        <taxon>Magnoliopsida</taxon>
        <taxon>Liliopsida</taxon>
        <taxon>Zingiberales</taxon>
        <taxon>Zingiberaceae</taxon>
        <taxon>Zingiber</taxon>
    </lineage>
</organism>
<dbReference type="Proteomes" id="UP000734854">
    <property type="component" value="Unassembled WGS sequence"/>
</dbReference>
<gene>
    <name evidence="7" type="ORF">ZIOFF_057621</name>
</gene>
<dbReference type="InterPro" id="IPR044800">
    <property type="entry name" value="LEC2-like"/>
</dbReference>
<dbReference type="GO" id="GO:0003677">
    <property type="term" value="F:DNA binding"/>
    <property type="evidence" value="ECO:0007669"/>
    <property type="project" value="UniProtKB-KW"/>
</dbReference>
<dbReference type="InterPro" id="IPR015300">
    <property type="entry name" value="DNA-bd_pseudobarrel_sf"/>
</dbReference>
<dbReference type="Gene3D" id="2.40.330.10">
    <property type="entry name" value="DNA-binding pseudobarrel domain"/>
    <property type="match status" value="1"/>
</dbReference>
<dbReference type="AlphaFoldDB" id="A0A8J5F569"/>
<evidence type="ECO:0000256" key="2">
    <source>
        <dbReference type="ARBA" id="ARBA00023015"/>
    </source>
</evidence>
<dbReference type="CDD" id="cd10017">
    <property type="entry name" value="B3_DNA"/>
    <property type="match status" value="1"/>
</dbReference>
<dbReference type="SMART" id="SM01019">
    <property type="entry name" value="B3"/>
    <property type="match status" value="1"/>
</dbReference>
<reference evidence="7 8" key="1">
    <citation type="submission" date="2020-08" db="EMBL/GenBank/DDBJ databases">
        <title>Plant Genome Project.</title>
        <authorList>
            <person name="Zhang R.-G."/>
        </authorList>
    </citation>
    <scope>NUCLEOTIDE SEQUENCE [LARGE SCALE GENOMIC DNA]</scope>
    <source>
        <tissue evidence="7">Rhizome</tissue>
    </source>
</reference>
<sequence>MDGSSRYRESAEYYNGGRSSDKVVGFDEFLFPGSYCDRGNAGQPNTNNDEVKSHSTRNEVASSLQFTSAAMDNPSIADLEMLQSVNSFSELLSGNAYLGPVFQPNTRFFPQMISNYTFPMASTSFVKSSDFSVVDGKKEKELGCKDLQVALCKELTKSDVGNTGRIVLPKREAEACLPPLSERDGIVLHMEDMTLQCSWKFKYRYCSSFSLVIFRFWPNNRSRMYILENTGDFVRAHCLQTGDSLIIYRNSTSGSFIVRGKKANPEQSPLDTVKCNWKNQFSIDEKHCSSSMYNNEARNR</sequence>
<evidence type="ECO:0000256" key="4">
    <source>
        <dbReference type="ARBA" id="ARBA00023163"/>
    </source>
</evidence>
<dbReference type="EMBL" id="JACMSC010000016">
    <property type="protein sequence ID" value="KAG6481030.1"/>
    <property type="molecule type" value="Genomic_DNA"/>
</dbReference>
<keyword evidence="4" id="KW-0804">Transcription</keyword>
<dbReference type="PANTHER" id="PTHR31140">
    <property type="entry name" value="B3 DOMAIN-CONTAINING TRANSCRIPTION FACTOR ABI3"/>
    <property type="match status" value="1"/>
</dbReference>
<protein>
    <recommendedName>
        <fullName evidence="6">TF-B3 domain-containing protein</fullName>
    </recommendedName>
</protein>
<evidence type="ECO:0000256" key="5">
    <source>
        <dbReference type="ARBA" id="ARBA00023242"/>
    </source>
</evidence>
<dbReference type="Pfam" id="PF02362">
    <property type="entry name" value="B3"/>
    <property type="match status" value="1"/>
</dbReference>
<dbReference type="GO" id="GO:0005634">
    <property type="term" value="C:nucleus"/>
    <property type="evidence" value="ECO:0007669"/>
    <property type="project" value="UniProtKB-SubCell"/>
</dbReference>
<dbReference type="SUPFAM" id="SSF101936">
    <property type="entry name" value="DNA-binding pseudobarrel domain"/>
    <property type="match status" value="1"/>
</dbReference>
<evidence type="ECO:0000259" key="6">
    <source>
        <dbReference type="PROSITE" id="PS50863"/>
    </source>
</evidence>
<comment type="caution">
    <text evidence="7">The sequence shown here is derived from an EMBL/GenBank/DDBJ whole genome shotgun (WGS) entry which is preliminary data.</text>
</comment>
<evidence type="ECO:0000313" key="8">
    <source>
        <dbReference type="Proteomes" id="UP000734854"/>
    </source>
</evidence>
<evidence type="ECO:0000313" key="7">
    <source>
        <dbReference type="EMBL" id="KAG6481030.1"/>
    </source>
</evidence>
<evidence type="ECO:0000256" key="1">
    <source>
        <dbReference type="ARBA" id="ARBA00004123"/>
    </source>
</evidence>
<keyword evidence="3" id="KW-0238">DNA-binding</keyword>
<accession>A0A8J5F569</accession>
<comment type="subcellular location">
    <subcellularLocation>
        <location evidence="1">Nucleus</location>
    </subcellularLocation>
</comment>
<keyword evidence="5" id="KW-0539">Nucleus</keyword>
<dbReference type="InterPro" id="IPR003340">
    <property type="entry name" value="B3_DNA-bd"/>
</dbReference>
<name>A0A8J5F569_ZINOF</name>
<dbReference type="PANTHER" id="PTHR31140:SF90">
    <property type="entry name" value="B3 DOMAIN-CONTAINING TRANSCRIPTION FACTOR LEC2"/>
    <property type="match status" value="1"/>
</dbReference>